<dbReference type="SUPFAM" id="SSF56300">
    <property type="entry name" value="Metallo-dependent phosphatases"/>
    <property type="match status" value="1"/>
</dbReference>
<evidence type="ECO:0000256" key="1">
    <source>
        <dbReference type="SAM" id="MobiDB-lite"/>
    </source>
</evidence>
<accession>A0A5N8W091</accession>
<name>A0A5N8W091_9ACTN</name>
<dbReference type="Gene3D" id="3.60.21.10">
    <property type="match status" value="1"/>
</dbReference>
<evidence type="ECO:0000259" key="2">
    <source>
        <dbReference type="Pfam" id="PF00149"/>
    </source>
</evidence>
<proteinExistence type="predicted"/>
<feature type="compositionally biased region" description="Polar residues" evidence="1">
    <location>
        <begin position="29"/>
        <end position="40"/>
    </location>
</feature>
<dbReference type="AlphaFoldDB" id="A0A5N8W091"/>
<protein>
    <recommendedName>
        <fullName evidence="2">Calcineurin-like phosphoesterase domain-containing protein</fullName>
    </recommendedName>
</protein>
<dbReference type="Pfam" id="PF00149">
    <property type="entry name" value="Metallophos"/>
    <property type="match status" value="1"/>
</dbReference>
<dbReference type="PANTHER" id="PTHR12849">
    <property type="entry name" value="RNA LARIAT DEBRANCHING ENZYME"/>
    <property type="match status" value="1"/>
</dbReference>
<dbReference type="InterPro" id="IPR029052">
    <property type="entry name" value="Metallo-depent_PP-like"/>
</dbReference>
<keyword evidence="4" id="KW-1185">Reference proteome</keyword>
<dbReference type="GO" id="GO:0008419">
    <property type="term" value="F:RNA lariat debranching enzyme activity"/>
    <property type="evidence" value="ECO:0007669"/>
    <property type="project" value="TreeGrafter"/>
</dbReference>
<dbReference type="OrthoDB" id="3720547at2"/>
<gene>
    <name evidence="3" type="ORF">FNH04_13685</name>
</gene>
<sequence length="353" mass="37982">MSPTPASRSAVRTATPSKPTWPPTGSGAGSWSPSRTPGSEDSSRRHGPDQDGPLDEERSPVSSRSAGRKRVAAGEAVRVASGGPSWEESSVVAGRRGVAAGPVRVLVVGDVHGEFELLAEWVAAVRQDHGALDAVLAVGDVEPNRDETDAAGVHGPAKYRKVGDFPLVHEGLLDLGAPLYFIGGNHEPWPALDDAGPGWWSDGVYFLGRAGVTDVVGLRVAFLSGIHSPRVTDVPKARRDTVRERTYYTAEELEQVRRAARRAGRVDILLTHDWPSGVAEPRRGTPVGRPELRALSERIRPRWHFCGHMHHRHRAAVGPTEVVCLGHIRTGPAAFAVIERNPDGQLKLIENAV</sequence>
<evidence type="ECO:0000313" key="3">
    <source>
        <dbReference type="EMBL" id="MPY40917.1"/>
    </source>
</evidence>
<comment type="caution">
    <text evidence="3">The sequence shown here is derived from an EMBL/GenBank/DDBJ whole genome shotgun (WGS) entry which is preliminary data.</text>
</comment>
<feature type="region of interest" description="Disordered" evidence="1">
    <location>
        <begin position="1"/>
        <end position="91"/>
    </location>
</feature>
<reference evidence="3 4" key="1">
    <citation type="submission" date="2019-07" db="EMBL/GenBank/DDBJ databases">
        <title>New species of Amycolatopsis and Streptomyces.</title>
        <authorList>
            <person name="Duangmal K."/>
            <person name="Teo W.F.A."/>
            <person name="Lipun K."/>
        </authorList>
    </citation>
    <scope>NUCLEOTIDE SEQUENCE [LARGE SCALE GENOMIC DNA]</scope>
    <source>
        <strain evidence="3 4">TISTR 2346</strain>
    </source>
</reference>
<dbReference type="InterPro" id="IPR004843">
    <property type="entry name" value="Calcineurin-like_PHP"/>
</dbReference>
<feature type="compositionally biased region" description="Polar residues" evidence="1">
    <location>
        <begin position="1"/>
        <end position="18"/>
    </location>
</feature>
<feature type="compositionally biased region" description="Basic and acidic residues" evidence="1">
    <location>
        <begin position="41"/>
        <end position="59"/>
    </location>
</feature>
<dbReference type="EMBL" id="VJZE01000073">
    <property type="protein sequence ID" value="MPY40917.1"/>
    <property type="molecule type" value="Genomic_DNA"/>
</dbReference>
<feature type="domain" description="Calcineurin-like phosphoesterase" evidence="2">
    <location>
        <begin position="104"/>
        <end position="311"/>
    </location>
</feature>
<dbReference type="GO" id="GO:0000398">
    <property type="term" value="P:mRNA splicing, via spliceosome"/>
    <property type="evidence" value="ECO:0007669"/>
    <property type="project" value="TreeGrafter"/>
</dbReference>
<organism evidence="3 4">
    <name type="scientific">Streptomyces phyllanthi</name>
    <dbReference type="NCBI Taxonomy" id="1803180"/>
    <lineage>
        <taxon>Bacteria</taxon>
        <taxon>Bacillati</taxon>
        <taxon>Actinomycetota</taxon>
        <taxon>Actinomycetes</taxon>
        <taxon>Kitasatosporales</taxon>
        <taxon>Streptomycetaceae</taxon>
        <taxon>Streptomyces</taxon>
    </lineage>
</organism>
<evidence type="ECO:0000313" key="4">
    <source>
        <dbReference type="Proteomes" id="UP000326979"/>
    </source>
</evidence>
<dbReference type="PANTHER" id="PTHR12849:SF0">
    <property type="entry name" value="LARIAT DEBRANCHING ENZYME"/>
    <property type="match status" value="1"/>
</dbReference>
<dbReference type="Proteomes" id="UP000326979">
    <property type="component" value="Unassembled WGS sequence"/>
</dbReference>